<evidence type="ECO:0000256" key="1">
    <source>
        <dbReference type="ARBA" id="ARBA00009500"/>
    </source>
</evidence>
<sequence>MEKQNDVVVRLAKHVIDTVADGSNLIFSPTSINVLLSIIAAGSCAATKEQILSFLMSPSTEHLNTVLTEIVSVALADGSERNDLSLSTANVNTWCEDHTSGLIKQILSKDSIEDIRQSTLILANAVYFKGAWSEKFDARFTKDNDFHLLDGTSVKVPFMTSHKDQYLRRYDGFQVVRLPYVEDQRQFSMYIYLPDASDGLPTLLEKIGSEPGFLDSHIPDYQIELDAFRIPKFKFTFDFKASDVLEDMGLTCPFKSTGGGLTEMVDSPTVGAKLYVSNILHKACIEVDEEGTEAAAVSVGVIQLQCLRKNPDFVADHPFLFTVREDKSGVILFMGQVLDPSKH</sequence>
<evidence type="ECO:0000256" key="2">
    <source>
        <dbReference type="RuleBase" id="RU000411"/>
    </source>
</evidence>
<dbReference type="InterPro" id="IPR036186">
    <property type="entry name" value="Serpin_sf"/>
</dbReference>
<comment type="caution">
    <text evidence="4">The sequence shown here is derived from an EMBL/GenBank/DDBJ whole genome shotgun (WGS) entry which is preliminary data.</text>
</comment>
<dbReference type="Gene3D" id="3.30.497.10">
    <property type="entry name" value="Antithrombin, subunit I, domain 2"/>
    <property type="match status" value="3"/>
</dbReference>
<organism evidence="4">
    <name type="scientific">Brassica cretica</name>
    <name type="common">Mustard</name>
    <dbReference type="NCBI Taxonomy" id="69181"/>
    <lineage>
        <taxon>Eukaryota</taxon>
        <taxon>Viridiplantae</taxon>
        <taxon>Streptophyta</taxon>
        <taxon>Embryophyta</taxon>
        <taxon>Tracheophyta</taxon>
        <taxon>Spermatophyta</taxon>
        <taxon>Magnoliopsida</taxon>
        <taxon>eudicotyledons</taxon>
        <taxon>Gunneridae</taxon>
        <taxon>Pentapetalae</taxon>
        <taxon>rosids</taxon>
        <taxon>malvids</taxon>
        <taxon>Brassicales</taxon>
        <taxon>Brassicaceae</taxon>
        <taxon>Brassiceae</taxon>
        <taxon>Brassica</taxon>
    </lineage>
</organism>
<dbReference type="AlphaFoldDB" id="A0A8S9KD34"/>
<dbReference type="InterPro" id="IPR042185">
    <property type="entry name" value="Serpin_sf_2"/>
</dbReference>
<name>A0A8S9KD34_BRACR</name>
<dbReference type="InterPro" id="IPR042178">
    <property type="entry name" value="Serpin_sf_1"/>
</dbReference>
<dbReference type="EMBL" id="QGKY02000190">
    <property type="protein sequence ID" value="KAF2591951.1"/>
    <property type="molecule type" value="Genomic_DNA"/>
</dbReference>
<dbReference type="CDD" id="cd02043">
    <property type="entry name" value="serpinP_plants"/>
    <property type="match status" value="1"/>
</dbReference>
<reference evidence="4" key="1">
    <citation type="submission" date="2019-12" db="EMBL/GenBank/DDBJ databases">
        <title>Genome sequencing and annotation of Brassica cretica.</title>
        <authorList>
            <person name="Studholme D.J."/>
            <person name="Sarris P.F."/>
        </authorList>
    </citation>
    <scope>NUCLEOTIDE SEQUENCE</scope>
    <source>
        <strain evidence="4">PFS-102/07</strain>
        <tissue evidence="4">Leaf</tissue>
    </source>
</reference>
<dbReference type="PANTHER" id="PTHR11461">
    <property type="entry name" value="SERINE PROTEASE INHIBITOR, SERPIN"/>
    <property type="match status" value="1"/>
</dbReference>
<dbReference type="Gene3D" id="2.30.39.10">
    <property type="entry name" value="Alpha-1-antitrypsin, domain 1"/>
    <property type="match status" value="1"/>
</dbReference>
<dbReference type="SUPFAM" id="SSF56574">
    <property type="entry name" value="Serpins"/>
    <property type="match status" value="1"/>
</dbReference>
<dbReference type="InterPro" id="IPR023795">
    <property type="entry name" value="Serpin_CS"/>
</dbReference>
<evidence type="ECO:0000259" key="3">
    <source>
        <dbReference type="SMART" id="SM00093"/>
    </source>
</evidence>
<dbReference type="InterPro" id="IPR000215">
    <property type="entry name" value="Serpin_fam"/>
</dbReference>
<dbReference type="Pfam" id="PF00079">
    <property type="entry name" value="Serpin"/>
    <property type="match status" value="1"/>
</dbReference>
<comment type="similarity">
    <text evidence="1 2">Belongs to the serpin family.</text>
</comment>
<dbReference type="GO" id="GO:0004867">
    <property type="term" value="F:serine-type endopeptidase inhibitor activity"/>
    <property type="evidence" value="ECO:0007669"/>
    <property type="project" value="InterPro"/>
</dbReference>
<dbReference type="InterPro" id="IPR023796">
    <property type="entry name" value="Serpin_dom"/>
</dbReference>
<feature type="domain" description="Serpin" evidence="3">
    <location>
        <begin position="9"/>
        <end position="340"/>
    </location>
</feature>
<dbReference type="SMART" id="SM00093">
    <property type="entry name" value="SERPIN"/>
    <property type="match status" value="1"/>
</dbReference>
<dbReference type="PROSITE" id="PS00284">
    <property type="entry name" value="SERPIN"/>
    <property type="match status" value="1"/>
</dbReference>
<dbReference type="PANTHER" id="PTHR11461:SF304">
    <property type="entry name" value="SERPIN-Z10-RELATED"/>
    <property type="match status" value="1"/>
</dbReference>
<dbReference type="GO" id="GO:0005615">
    <property type="term" value="C:extracellular space"/>
    <property type="evidence" value="ECO:0007669"/>
    <property type="project" value="InterPro"/>
</dbReference>
<evidence type="ECO:0000313" key="4">
    <source>
        <dbReference type="EMBL" id="KAF2591951.1"/>
    </source>
</evidence>
<accession>A0A8S9KD34</accession>
<proteinExistence type="inferred from homology"/>
<protein>
    <recommendedName>
        <fullName evidence="3">Serpin domain-containing protein</fullName>
    </recommendedName>
</protein>
<gene>
    <name evidence="4" type="ORF">F2Q70_00040592</name>
</gene>